<evidence type="ECO:0000256" key="3">
    <source>
        <dbReference type="ARBA" id="ARBA00022692"/>
    </source>
</evidence>
<dbReference type="SUPFAM" id="SSF51735">
    <property type="entry name" value="NAD(P)-binding Rossmann-fold domains"/>
    <property type="match status" value="1"/>
</dbReference>
<evidence type="ECO:0000256" key="2">
    <source>
        <dbReference type="ARBA" id="ARBA00007524"/>
    </source>
</evidence>
<dbReference type="InterPro" id="IPR004307">
    <property type="entry name" value="TspO_MBR"/>
</dbReference>
<reference evidence="9" key="1">
    <citation type="journal article" date="2019" name="Int. J. Syst. Evol. Microbiol.">
        <title>The Global Catalogue of Microorganisms (GCM) 10K type strain sequencing project: providing services to taxonomists for standard genome sequencing and annotation.</title>
        <authorList>
            <consortium name="The Broad Institute Genomics Platform"/>
            <consortium name="The Broad Institute Genome Sequencing Center for Infectious Disease"/>
            <person name="Wu L."/>
            <person name="Ma J."/>
        </authorList>
    </citation>
    <scope>NUCLEOTIDE SEQUENCE [LARGE SCALE GENOMIC DNA]</scope>
    <source>
        <strain evidence="9">CAIM 431</strain>
    </source>
</reference>
<evidence type="ECO:0000313" key="9">
    <source>
        <dbReference type="Proteomes" id="UP001597326"/>
    </source>
</evidence>
<keyword evidence="3 6" id="KW-0812">Transmembrane</keyword>
<organism evidence="8 9">
    <name type="scientific">Luteococcus peritonei</name>
    <dbReference type="NCBI Taxonomy" id="88874"/>
    <lineage>
        <taxon>Bacteria</taxon>
        <taxon>Bacillati</taxon>
        <taxon>Actinomycetota</taxon>
        <taxon>Actinomycetes</taxon>
        <taxon>Propionibacteriales</taxon>
        <taxon>Propionibacteriaceae</taxon>
        <taxon>Luteococcus</taxon>
    </lineage>
</organism>
<dbReference type="InterPro" id="IPR036291">
    <property type="entry name" value="NAD(P)-bd_dom_sf"/>
</dbReference>
<dbReference type="Pfam" id="PF13460">
    <property type="entry name" value="NAD_binding_10"/>
    <property type="match status" value="1"/>
</dbReference>
<feature type="transmembrane region" description="Helical" evidence="6">
    <location>
        <begin position="383"/>
        <end position="404"/>
    </location>
</feature>
<comment type="caution">
    <text evidence="8">The sequence shown here is derived from an EMBL/GenBank/DDBJ whole genome shotgun (WGS) entry which is preliminary data.</text>
</comment>
<sequence>MDKRVGMVTGATGYLGALVVERLLASGWEVRVLVRDADKLDPGLAERVEVVQGDAESADDLARAMRGASVAWFLIHSMGGSGDFARTERSIAHAFAEAARREGLARIVYLGGLHPDTAELSEHLASRVEVGRILMDSGIPTAAIQAGVVLGEGSASFDMLRALTERLPGAGGPRWLRHRIQPIDVRDVVHYLVGAADLPPEDNRTFDVGGPDVLSYAEMMQRYAAVHGLGPRPVVTAPVMTPRLAGQWIGLITPVESSLAAPLVGSMLHDTVVKERDLDQRIGRPAGGLTGFDEAVREAGQGHDPWRFTKTLAVVGAAVTATAALGGIATQPGTLWYRTLRKPAWQPPAAVFAPVWTLLYADIAAVSALHLADRLEGFEDEGATGYSAALAANLVLNAGWSWTFFRQRNLPAATGVALALAVSSADLVRRVGTSRRQRGVVLAPYAAWTGFAAVLTNALRRRNRHR</sequence>
<evidence type="ECO:0000256" key="5">
    <source>
        <dbReference type="ARBA" id="ARBA00023136"/>
    </source>
</evidence>
<feature type="transmembrane region" description="Helical" evidence="6">
    <location>
        <begin position="440"/>
        <end position="459"/>
    </location>
</feature>
<dbReference type="InterPro" id="IPR038330">
    <property type="entry name" value="TspO/MBR-related_sf"/>
</dbReference>
<dbReference type="Gene3D" id="1.20.1260.100">
    <property type="entry name" value="TspO/MBR protein"/>
    <property type="match status" value="1"/>
</dbReference>
<dbReference type="PANTHER" id="PTHR10057">
    <property type="entry name" value="PERIPHERAL-TYPE BENZODIAZEPINE RECEPTOR"/>
    <property type="match status" value="1"/>
</dbReference>
<accession>A0ABW4RXK1</accession>
<feature type="domain" description="NAD(P)-binding" evidence="7">
    <location>
        <begin position="10"/>
        <end position="116"/>
    </location>
</feature>
<evidence type="ECO:0000313" key="8">
    <source>
        <dbReference type="EMBL" id="MFD1890449.1"/>
    </source>
</evidence>
<feature type="transmembrane region" description="Helical" evidence="6">
    <location>
        <begin position="349"/>
        <end position="371"/>
    </location>
</feature>
<dbReference type="Pfam" id="PF03073">
    <property type="entry name" value="TspO_MBR"/>
    <property type="match status" value="1"/>
</dbReference>
<dbReference type="InterPro" id="IPR016040">
    <property type="entry name" value="NAD(P)-bd_dom"/>
</dbReference>
<feature type="transmembrane region" description="Helical" evidence="6">
    <location>
        <begin position="311"/>
        <end position="329"/>
    </location>
</feature>
<dbReference type="RefSeq" id="WP_343874805.1">
    <property type="nucleotide sequence ID" value="NZ_BAAAIX010000027.1"/>
</dbReference>
<comment type="similarity">
    <text evidence="2">Belongs to the TspO/BZRP family.</text>
</comment>
<gene>
    <name evidence="8" type="ORF">ACFSCS_09700</name>
</gene>
<name>A0ABW4RXK1_9ACTN</name>
<dbReference type="EMBL" id="JBHUFZ010000019">
    <property type="protein sequence ID" value="MFD1890449.1"/>
    <property type="molecule type" value="Genomic_DNA"/>
</dbReference>
<evidence type="ECO:0000256" key="6">
    <source>
        <dbReference type="SAM" id="Phobius"/>
    </source>
</evidence>
<comment type="subcellular location">
    <subcellularLocation>
        <location evidence="1">Membrane</location>
        <topology evidence="1">Multi-pass membrane protein</topology>
    </subcellularLocation>
</comment>
<keyword evidence="5 6" id="KW-0472">Membrane</keyword>
<proteinExistence type="inferred from homology"/>
<evidence type="ECO:0000256" key="4">
    <source>
        <dbReference type="ARBA" id="ARBA00022989"/>
    </source>
</evidence>
<dbReference type="CDD" id="cd15904">
    <property type="entry name" value="TSPO_MBR"/>
    <property type="match status" value="1"/>
</dbReference>
<dbReference type="Proteomes" id="UP001597326">
    <property type="component" value="Unassembled WGS sequence"/>
</dbReference>
<evidence type="ECO:0000259" key="7">
    <source>
        <dbReference type="Pfam" id="PF13460"/>
    </source>
</evidence>
<dbReference type="PANTHER" id="PTHR10057:SF0">
    <property type="entry name" value="TRANSLOCATOR PROTEIN"/>
    <property type="match status" value="1"/>
</dbReference>
<evidence type="ECO:0000256" key="1">
    <source>
        <dbReference type="ARBA" id="ARBA00004141"/>
    </source>
</evidence>
<keyword evidence="9" id="KW-1185">Reference proteome</keyword>
<keyword evidence="4 6" id="KW-1133">Transmembrane helix</keyword>
<dbReference type="Gene3D" id="3.40.50.720">
    <property type="entry name" value="NAD(P)-binding Rossmann-like Domain"/>
    <property type="match status" value="1"/>
</dbReference>
<protein>
    <submittedName>
        <fullName evidence="8">Tryptophan-rich sensory protein</fullName>
    </submittedName>
</protein>